<organism evidence="1 2">
    <name type="scientific">Brassica campestris</name>
    <name type="common">Field mustard</name>
    <dbReference type="NCBI Taxonomy" id="3711"/>
    <lineage>
        <taxon>Eukaryota</taxon>
        <taxon>Viridiplantae</taxon>
        <taxon>Streptophyta</taxon>
        <taxon>Embryophyta</taxon>
        <taxon>Tracheophyta</taxon>
        <taxon>Spermatophyta</taxon>
        <taxon>Magnoliopsida</taxon>
        <taxon>eudicotyledons</taxon>
        <taxon>Gunneridae</taxon>
        <taxon>Pentapetalae</taxon>
        <taxon>rosids</taxon>
        <taxon>malvids</taxon>
        <taxon>Brassicales</taxon>
        <taxon>Brassicaceae</taxon>
        <taxon>Brassiceae</taxon>
        <taxon>Brassica</taxon>
    </lineage>
</organism>
<gene>
    <name evidence="1" type="ORF">BRAPAZ1V2_A07P43900.2</name>
</gene>
<dbReference type="GO" id="GO:0048367">
    <property type="term" value="P:shoot system development"/>
    <property type="evidence" value="ECO:0007669"/>
    <property type="project" value="InterPro"/>
</dbReference>
<name>A0A8D9HW33_BRACM</name>
<reference evidence="1 2" key="1">
    <citation type="submission" date="2021-07" db="EMBL/GenBank/DDBJ databases">
        <authorList>
            <consortium name="Genoscope - CEA"/>
            <person name="William W."/>
        </authorList>
    </citation>
    <scope>NUCLEOTIDE SEQUENCE [LARGE SCALE GENOMIC DNA]</scope>
</reference>
<dbReference type="PANTHER" id="PTHR33070">
    <property type="entry name" value="OS06G0725500 PROTEIN"/>
    <property type="match status" value="1"/>
</dbReference>
<evidence type="ECO:0000313" key="2">
    <source>
        <dbReference type="Proteomes" id="UP000694005"/>
    </source>
</evidence>
<protein>
    <recommendedName>
        <fullName evidence="3">DUF241 domain-containing protein</fullName>
    </recommendedName>
</protein>
<dbReference type="GO" id="GO:0048364">
    <property type="term" value="P:root development"/>
    <property type="evidence" value="ECO:0007669"/>
    <property type="project" value="InterPro"/>
</dbReference>
<sequence length="347" mass="39244">CVYINKTLLPLLSPFQNTFKTISPSHYPSLSLSLSLSLLLQNMVGVFRRSLSFPNKPTVRPPPPSKPRVSHHTRSISLPCRSHPLISHINHEISQIKSWSSSFDRRTTAWLTDGLSLLRDVQETLSDILHLPQSQESLRNRPVFFENLLEDLLRFVDAYGIFRTSVLSLREHQSAAQVALRRKDDVKISSYVKSRRALARDIAKLTSSIREPKTKYNRCHVDVLNGSYGEAELASVIGDVIEVTVLVSVALFNGVYLSIRSSKTTTFVGFLKRSEKRDKNCEAIEELKQVEEKSLVGLSKKKNEEVMILTKKMMELENSIVEIECGSEKVFRGLISTRVSLLNALTH</sequence>
<accession>A0A8D9HW33</accession>
<dbReference type="Proteomes" id="UP000694005">
    <property type="component" value="Chromosome A07"/>
</dbReference>
<dbReference type="InterPro" id="IPR004320">
    <property type="entry name" value="BPS1_pln"/>
</dbReference>
<proteinExistence type="predicted"/>
<dbReference type="PANTHER" id="PTHR33070:SF49">
    <property type="entry name" value="OS06G0725500 PROTEIN"/>
    <property type="match status" value="1"/>
</dbReference>
<dbReference type="EMBL" id="LS974623">
    <property type="protein sequence ID" value="CAG7904746.1"/>
    <property type="molecule type" value="Genomic_DNA"/>
</dbReference>
<dbReference type="Pfam" id="PF03087">
    <property type="entry name" value="BPS1"/>
    <property type="match status" value="1"/>
</dbReference>
<dbReference type="Gramene" id="A07p43900.2_BraZ1">
    <property type="protein sequence ID" value="A07p43900.2_BraZ1.CDS.1"/>
    <property type="gene ID" value="A07g43900.2_BraZ1"/>
</dbReference>
<evidence type="ECO:0000313" key="1">
    <source>
        <dbReference type="EMBL" id="CAG7904746.1"/>
    </source>
</evidence>
<dbReference type="AlphaFoldDB" id="A0A8D9HW33"/>
<evidence type="ECO:0008006" key="3">
    <source>
        <dbReference type="Google" id="ProtNLM"/>
    </source>
</evidence>
<feature type="non-terminal residue" evidence="1">
    <location>
        <position position="1"/>
    </location>
</feature>